<dbReference type="InterPro" id="IPR000477">
    <property type="entry name" value="RT_dom"/>
</dbReference>
<name>A0A0A8XQ40_ARUDO</name>
<organism evidence="1">
    <name type="scientific">Arundo donax</name>
    <name type="common">Giant reed</name>
    <name type="synonym">Donax arundinaceus</name>
    <dbReference type="NCBI Taxonomy" id="35708"/>
    <lineage>
        <taxon>Eukaryota</taxon>
        <taxon>Viridiplantae</taxon>
        <taxon>Streptophyta</taxon>
        <taxon>Embryophyta</taxon>
        <taxon>Tracheophyta</taxon>
        <taxon>Spermatophyta</taxon>
        <taxon>Magnoliopsida</taxon>
        <taxon>Liliopsida</taxon>
        <taxon>Poales</taxon>
        <taxon>Poaceae</taxon>
        <taxon>PACMAD clade</taxon>
        <taxon>Arundinoideae</taxon>
        <taxon>Arundineae</taxon>
        <taxon>Arundo</taxon>
    </lineage>
</organism>
<sequence length="384" mass="42604">MLFVLVMDVLNSLISKASDLGLFKALSNRGPSHRLSLYADDVVLFIQPTSQEMELARAILEKFGDASGLHANLQKSSAIPIQCDSEDLALIEENLPCPAGTFPCTYLGLPLSNRKLRASELLPLVEKVADKLPGWKAGLIHKAGRIILVRMVLTAIPIHVLIALDIPKWVIRAIDKKRRAFLWKGRDSVNGGNCLVSWDKVCRPLDLGGLGILNLEVLGWALRMRWLWFQKTDPERPWSELQLSFHANTTALFSISVTTQIGHGDNTLFWSDRWLHGQPVIDLAPNLTAAVRKRVISQRTVAQALSNQTWVRDIQGALSLEGLQEYLLLWDLLQEVDLNPEADDVHIWKHKVQANTLPSRLIGLSSLGLFPLSHGSGCGGRGLP</sequence>
<reference evidence="1" key="1">
    <citation type="submission" date="2014-09" db="EMBL/GenBank/DDBJ databases">
        <authorList>
            <person name="Magalhaes I.L.F."/>
            <person name="Oliveira U."/>
            <person name="Santos F.R."/>
            <person name="Vidigal T.H.D.A."/>
            <person name="Brescovit A.D."/>
            <person name="Santos A.J."/>
        </authorList>
    </citation>
    <scope>NUCLEOTIDE SEQUENCE</scope>
    <source>
        <tissue evidence="1">Shoot tissue taken approximately 20 cm above the soil surface</tissue>
    </source>
</reference>
<reference evidence="1" key="2">
    <citation type="journal article" date="2015" name="Data Brief">
        <title>Shoot transcriptome of the giant reed, Arundo donax.</title>
        <authorList>
            <person name="Barrero R.A."/>
            <person name="Guerrero F.D."/>
            <person name="Moolhuijzen P."/>
            <person name="Goolsby J.A."/>
            <person name="Tidwell J."/>
            <person name="Bellgard S.E."/>
            <person name="Bellgard M.I."/>
        </authorList>
    </citation>
    <scope>NUCLEOTIDE SEQUENCE</scope>
    <source>
        <tissue evidence="1">Shoot tissue taken approximately 20 cm above the soil surface</tissue>
    </source>
</reference>
<accession>A0A0A8XQ40</accession>
<dbReference type="EMBL" id="GBRH01282019">
    <property type="protein sequence ID" value="JAD15876.1"/>
    <property type="molecule type" value="Transcribed_RNA"/>
</dbReference>
<dbReference type="PANTHER" id="PTHR33116">
    <property type="entry name" value="REVERSE TRANSCRIPTASE ZINC-BINDING DOMAIN-CONTAINING PROTEIN-RELATED-RELATED"/>
    <property type="match status" value="1"/>
</dbReference>
<dbReference type="AlphaFoldDB" id="A0A0A8XQ40"/>
<proteinExistence type="predicted"/>
<dbReference type="PANTHER" id="PTHR33116:SF78">
    <property type="entry name" value="OS12G0587133 PROTEIN"/>
    <property type="match status" value="1"/>
</dbReference>
<protein>
    <submittedName>
        <fullName evidence="1">Uncharacterized protein</fullName>
    </submittedName>
</protein>
<evidence type="ECO:0000313" key="1">
    <source>
        <dbReference type="EMBL" id="JAD15876.1"/>
    </source>
</evidence>
<dbReference type="PROSITE" id="PS50878">
    <property type="entry name" value="RT_POL"/>
    <property type="match status" value="1"/>
</dbReference>